<dbReference type="Gene3D" id="3.40.33.10">
    <property type="entry name" value="CAP"/>
    <property type="match status" value="1"/>
</dbReference>
<feature type="compositionally biased region" description="Acidic residues" evidence="1">
    <location>
        <begin position="68"/>
        <end position="85"/>
    </location>
</feature>
<organism evidence="4 5">
    <name type="scientific">Salicibibacter cibarius</name>
    <dbReference type="NCBI Taxonomy" id="2743000"/>
    <lineage>
        <taxon>Bacteria</taxon>
        <taxon>Bacillati</taxon>
        <taxon>Bacillota</taxon>
        <taxon>Bacilli</taxon>
        <taxon>Bacillales</taxon>
        <taxon>Bacillaceae</taxon>
        <taxon>Salicibibacter</taxon>
    </lineage>
</organism>
<gene>
    <name evidence="4" type="ORF">HUG15_01805</name>
</gene>
<dbReference type="KEGG" id="scia:HUG15_01805"/>
<dbReference type="Proteomes" id="UP000595823">
    <property type="component" value="Chromosome"/>
</dbReference>
<keyword evidence="2" id="KW-0732">Signal</keyword>
<sequence>MKKSLVALFVFLLMPSVTVAQEESSNVDDWDGFFETIETIWNDISQMIEDLFDIDLDNIEIQPPGEQNTEEEASDDEPSEQDEALDSDRTSEQDIETGSEFEQEVVRLTNEEREAQGLEPLEAHEELAEVAAVKSEDMRDNNYFSHESPTHGSPFEMISDHGIDFTVAGENIAAGQPSPEQVVEAWMDSEGHRANILNDDFTHIGIGHVEGGSYGEYWTQMFLTE</sequence>
<protein>
    <submittedName>
        <fullName evidence="4">Sporulation protein</fullName>
    </submittedName>
</protein>
<evidence type="ECO:0000256" key="1">
    <source>
        <dbReference type="SAM" id="MobiDB-lite"/>
    </source>
</evidence>
<keyword evidence="5" id="KW-1185">Reference proteome</keyword>
<dbReference type="PANTHER" id="PTHR31157:SF1">
    <property type="entry name" value="SCP DOMAIN-CONTAINING PROTEIN"/>
    <property type="match status" value="1"/>
</dbReference>
<feature type="domain" description="SCP" evidence="3">
    <location>
        <begin position="107"/>
        <end position="222"/>
    </location>
</feature>
<evidence type="ECO:0000313" key="4">
    <source>
        <dbReference type="EMBL" id="QQK74466.1"/>
    </source>
</evidence>
<dbReference type="SUPFAM" id="SSF55797">
    <property type="entry name" value="PR-1-like"/>
    <property type="match status" value="1"/>
</dbReference>
<dbReference type="InterPro" id="IPR035940">
    <property type="entry name" value="CAP_sf"/>
</dbReference>
<reference evidence="4 5" key="1">
    <citation type="submission" date="2020-06" db="EMBL/GenBank/DDBJ databases">
        <title>Genomic analysis of Salicibibacter sp. NKC5-3.</title>
        <authorList>
            <person name="Oh Y.J."/>
        </authorList>
    </citation>
    <scope>NUCLEOTIDE SEQUENCE [LARGE SCALE GENOMIC DNA]</scope>
    <source>
        <strain evidence="4 5">NKC5-3</strain>
    </source>
</reference>
<dbReference type="AlphaFoldDB" id="A0A7T6Z0I2"/>
<dbReference type="InterPro" id="IPR014258">
    <property type="entry name" value="CAP_domain_YkwD-like"/>
</dbReference>
<dbReference type="PANTHER" id="PTHR31157">
    <property type="entry name" value="SCP DOMAIN-CONTAINING PROTEIN"/>
    <property type="match status" value="1"/>
</dbReference>
<feature type="compositionally biased region" description="Acidic residues" evidence="1">
    <location>
        <begin position="93"/>
        <end position="103"/>
    </location>
</feature>
<dbReference type="CDD" id="cd05379">
    <property type="entry name" value="CAP_bacterial"/>
    <property type="match status" value="1"/>
</dbReference>
<dbReference type="InterPro" id="IPR014044">
    <property type="entry name" value="CAP_dom"/>
</dbReference>
<dbReference type="EMBL" id="CP054705">
    <property type="protein sequence ID" value="QQK74466.1"/>
    <property type="molecule type" value="Genomic_DNA"/>
</dbReference>
<feature type="chain" id="PRO_5039128716" evidence="2">
    <location>
        <begin position="21"/>
        <end position="225"/>
    </location>
</feature>
<evidence type="ECO:0000259" key="3">
    <source>
        <dbReference type="Pfam" id="PF00188"/>
    </source>
</evidence>
<accession>A0A7T6Z0I2</accession>
<dbReference type="NCBIfam" id="TIGR02909">
    <property type="entry name" value="spore_YkwD"/>
    <property type="match status" value="1"/>
</dbReference>
<feature type="region of interest" description="Disordered" evidence="1">
    <location>
        <begin position="61"/>
        <end position="103"/>
    </location>
</feature>
<dbReference type="Pfam" id="PF00188">
    <property type="entry name" value="CAP"/>
    <property type="match status" value="1"/>
</dbReference>
<dbReference type="RefSeq" id="WP_200126680.1">
    <property type="nucleotide sequence ID" value="NZ_CP054705.1"/>
</dbReference>
<evidence type="ECO:0000313" key="5">
    <source>
        <dbReference type="Proteomes" id="UP000595823"/>
    </source>
</evidence>
<feature type="signal peptide" evidence="2">
    <location>
        <begin position="1"/>
        <end position="20"/>
    </location>
</feature>
<name>A0A7T6Z0I2_9BACI</name>
<evidence type="ECO:0000256" key="2">
    <source>
        <dbReference type="SAM" id="SignalP"/>
    </source>
</evidence>
<proteinExistence type="predicted"/>